<dbReference type="GO" id="GO:0003689">
    <property type="term" value="F:DNA clamp loader activity"/>
    <property type="evidence" value="ECO:0007669"/>
    <property type="project" value="TreeGrafter"/>
</dbReference>
<reference evidence="11" key="5">
    <citation type="submission" date="2018-04" db="UniProtKB">
        <authorList>
            <consortium name="EnsemblFungi"/>
        </authorList>
    </citation>
    <scope>IDENTIFICATION</scope>
    <source>
        <strain evidence="11">R3-111a-1</strain>
    </source>
</reference>
<name>J3NL62_GAET3</name>
<evidence type="ECO:0000256" key="3">
    <source>
        <dbReference type="ARBA" id="ARBA00022741"/>
    </source>
</evidence>
<feature type="compositionally biased region" description="Low complexity" evidence="8">
    <location>
        <begin position="104"/>
        <end position="114"/>
    </location>
</feature>
<evidence type="ECO:0000313" key="11">
    <source>
        <dbReference type="EnsemblFungi" id="EJT82029"/>
    </source>
</evidence>
<feature type="domain" description="Checkpoint protein RAD24-like helical bundle" evidence="9">
    <location>
        <begin position="568"/>
        <end position="675"/>
    </location>
</feature>
<dbReference type="AlphaFoldDB" id="J3NL62"/>
<dbReference type="GO" id="GO:0006281">
    <property type="term" value="P:DNA repair"/>
    <property type="evidence" value="ECO:0007669"/>
    <property type="project" value="InterPro"/>
</dbReference>
<keyword evidence="4" id="KW-0227">DNA damage</keyword>
<dbReference type="RefSeq" id="XP_009218038.1">
    <property type="nucleotide sequence ID" value="XM_009219774.1"/>
</dbReference>
<feature type="region of interest" description="Disordered" evidence="8">
    <location>
        <begin position="778"/>
        <end position="842"/>
    </location>
</feature>
<comment type="similarity">
    <text evidence="2">Belongs to the rad17/RAD24 family.</text>
</comment>
<feature type="compositionally biased region" description="Low complexity" evidence="8">
    <location>
        <begin position="154"/>
        <end position="164"/>
    </location>
</feature>
<feature type="compositionally biased region" description="Basic residues" evidence="8">
    <location>
        <begin position="933"/>
        <end position="948"/>
    </location>
</feature>
<feature type="compositionally biased region" description="Basic residues" evidence="8">
    <location>
        <begin position="1"/>
        <end position="10"/>
    </location>
</feature>
<accession>J3NL62</accession>
<organism evidence="10">
    <name type="scientific">Gaeumannomyces tritici (strain R3-111a-1)</name>
    <name type="common">Wheat and barley take-all root rot fungus</name>
    <name type="synonym">Gaeumannomyces graminis var. tritici</name>
    <dbReference type="NCBI Taxonomy" id="644352"/>
    <lineage>
        <taxon>Eukaryota</taxon>
        <taxon>Fungi</taxon>
        <taxon>Dikarya</taxon>
        <taxon>Ascomycota</taxon>
        <taxon>Pezizomycotina</taxon>
        <taxon>Sordariomycetes</taxon>
        <taxon>Sordariomycetidae</taxon>
        <taxon>Magnaporthales</taxon>
        <taxon>Magnaporthaceae</taxon>
        <taxon>Gaeumannomyces</taxon>
    </lineage>
</organism>
<evidence type="ECO:0000256" key="1">
    <source>
        <dbReference type="ARBA" id="ARBA00004123"/>
    </source>
</evidence>
<feature type="region of interest" description="Disordered" evidence="8">
    <location>
        <begin position="347"/>
        <end position="376"/>
    </location>
</feature>
<dbReference type="GO" id="GO:0000077">
    <property type="term" value="P:DNA damage checkpoint signaling"/>
    <property type="evidence" value="ECO:0007669"/>
    <property type="project" value="TreeGrafter"/>
</dbReference>
<dbReference type="Pfam" id="PF25812">
    <property type="entry name" value="RAD24_helical"/>
    <property type="match status" value="1"/>
</dbReference>
<comment type="subcellular location">
    <subcellularLocation>
        <location evidence="1">Nucleus</location>
    </subcellularLocation>
</comment>
<feature type="compositionally biased region" description="Acidic residues" evidence="8">
    <location>
        <begin position="896"/>
        <end position="909"/>
    </location>
</feature>
<feature type="region of interest" description="Disordered" evidence="8">
    <location>
        <begin position="895"/>
        <end position="967"/>
    </location>
</feature>
<sequence length="984" mass="105857">MAPPARRRKRNLVESDDDDDAPPQPQSQQTTPRKNSLKNFLIPSPKKPSAVDPQTTKPPSPKRRTTTRSATAAAAAASKKATSNGASVAAAAPPSFLNNRGRGSKASTKSPSASPEKRGKKTKVSEEKGRNGDLLLLFSKQAQRATKTDPKPSTPIDDIISDPISGDDDNVAESKAAVVSIVGKNAVKRFRDGGNTGSSQQHHGAPPSSSLPPSTAASNMFRKPPRLANGTLGGSAVGNSTGEDLRPWSERFGPANLEELAVHKKKVADVRRWLENVMDGRMRQRLLVLKGAAGSGKTTTVQFLAKELRCEVLEWRNPTSSYGAPGQRYQSAAAQFEEFMGRGGRFGQLDLEDDDGSPAPLPRRPAGGSASDSQTDAHTRRLMLVEEFPNTFMRSSSALTSFRSAVLQFLATNTPSLVTFGHQTQQEPAIPVVMVISETLLTTTSASADSFTAHRLLGPEILRHPGTGIIEFNAIAPTFLLKALELVVQKEARKSGRRRTPGPMVLKKLGEIGDIRNAISSLEFLCLKGDTDADWGAKVTFTKPKKGAREAAMTKGERESLELVSQREASLGIFHAVGKVVYNRRDDIPYAPGTLGYEVENLPRYMSRHSRPKQSLVSVDTLIDETGTDTSTFISALHENYALSCEATGPHDFNSAVDYMNGCLDFLSDSDLLCPSWDIFFGGRGGSNYYGRDVGSHVLRQDEMAFEVAVRGMLFSLPSPVKRQSANSNPRNGSSGDQYKMFFPTSIKLWRAKEELEALMDMWSTRIVSGEEGFSGGGGAVSKGAGHQSLSSSASAFRKPRPIGGSSGGSSVGDWATNRTDLKRGPATAEKEENEEEESTAPLLSLGSSARKEMLLDRLPYMAHMARKRRGSFLAVGLRDLERVVSFQGIGSQAMADEDEAAQGEDEDVAGGGGGVPGESWATDRPTEESASPRKRRVNNAIRPKRAVPARGGGGGQYDGDDGLIPGGLQVQKLMLSDDEIEDD</sequence>
<dbReference type="PANTHER" id="PTHR12172:SF0">
    <property type="entry name" value="CELL CYCLE CHECKPOINT PROTEIN RAD17"/>
    <property type="match status" value="1"/>
</dbReference>
<dbReference type="EnsemblFungi" id="EJT82029">
    <property type="protein sequence ID" value="EJT82029"/>
    <property type="gene ID" value="GGTG_02003"/>
</dbReference>
<dbReference type="GeneID" id="20342461"/>
<dbReference type="GO" id="GO:0003682">
    <property type="term" value="F:chromatin binding"/>
    <property type="evidence" value="ECO:0007669"/>
    <property type="project" value="TreeGrafter"/>
</dbReference>
<feature type="region of interest" description="Disordered" evidence="8">
    <location>
        <begin position="189"/>
        <end position="240"/>
    </location>
</feature>
<dbReference type="GO" id="GO:0033314">
    <property type="term" value="P:mitotic DNA replication checkpoint signaling"/>
    <property type="evidence" value="ECO:0007669"/>
    <property type="project" value="TreeGrafter"/>
</dbReference>
<dbReference type="SUPFAM" id="SSF52540">
    <property type="entry name" value="P-loop containing nucleoside triphosphate hydrolases"/>
    <property type="match status" value="1"/>
</dbReference>
<dbReference type="GO" id="GO:0005634">
    <property type="term" value="C:nucleus"/>
    <property type="evidence" value="ECO:0007669"/>
    <property type="project" value="UniProtKB-SubCell"/>
</dbReference>
<evidence type="ECO:0000259" key="9">
    <source>
        <dbReference type="Pfam" id="PF25812"/>
    </source>
</evidence>
<keyword evidence="3" id="KW-0547">Nucleotide-binding</keyword>
<dbReference type="Pfam" id="PF03215">
    <property type="entry name" value="Rad17"/>
    <property type="match status" value="1"/>
</dbReference>
<dbReference type="PANTHER" id="PTHR12172">
    <property type="entry name" value="CELL CYCLE CHECKPOINT PROTEIN RAD17"/>
    <property type="match status" value="1"/>
</dbReference>
<evidence type="ECO:0000313" key="12">
    <source>
        <dbReference type="Proteomes" id="UP000006039"/>
    </source>
</evidence>
<dbReference type="OrthoDB" id="10265971at2759"/>
<feature type="region of interest" description="Disordered" evidence="8">
    <location>
        <begin position="1"/>
        <end position="169"/>
    </location>
</feature>
<reference evidence="10" key="2">
    <citation type="submission" date="2010-07" db="EMBL/GenBank/DDBJ databases">
        <authorList>
            <consortium name="The Broad Institute Genome Sequencing Platform"/>
            <consortium name="Broad Institute Genome Sequencing Center for Infectious Disease"/>
            <person name="Ma L.-J."/>
            <person name="Dead R."/>
            <person name="Young S."/>
            <person name="Zeng Q."/>
            <person name="Koehrsen M."/>
            <person name="Alvarado L."/>
            <person name="Berlin A."/>
            <person name="Chapman S.B."/>
            <person name="Chen Z."/>
            <person name="Freedman E."/>
            <person name="Gellesch M."/>
            <person name="Goldberg J."/>
            <person name="Griggs A."/>
            <person name="Gujja S."/>
            <person name="Heilman E.R."/>
            <person name="Heiman D."/>
            <person name="Hepburn T."/>
            <person name="Howarth C."/>
            <person name="Jen D."/>
            <person name="Larson L."/>
            <person name="Mehta T."/>
            <person name="Neiman D."/>
            <person name="Pearson M."/>
            <person name="Roberts A."/>
            <person name="Saif S."/>
            <person name="Shea T."/>
            <person name="Shenoy N."/>
            <person name="Sisk P."/>
            <person name="Stolte C."/>
            <person name="Sykes S."/>
            <person name="Walk T."/>
            <person name="White J."/>
            <person name="Yandava C."/>
            <person name="Haas B."/>
            <person name="Nusbaum C."/>
            <person name="Birren B."/>
        </authorList>
    </citation>
    <scope>NUCLEOTIDE SEQUENCE</scope>
    <source>
        <strain evidence="10">R3-111a-1</strain>
    </source>
</reference>
<dbReference type="STRING" id="644352.J3NL62"/>
<dbReference type="Proteomes" id="UP000006039">
    <property type="component" value="Unassembled WGS sequence"/>
</dbReference>
<feature type="compositionally biased region" description="Low complexity" evidence="8">
    <location>
        <begin position="67"/>
        <end position="95"/>
    </location>
</feature>
<evidence type="ECO:0000256" key="5">
    <source>
        <dbReference type="ARBA" id="ARBA00022840"/>
    </source>
</evidence>
<keyword evidence="5" id="KW-0067">ATP-binding</keyword>
<protein>
    <recommendedName>
        <fullName evidence="9">Checkpoint protein RAD24-like helical bundle domain-containing protein</fullName>
    </recommendedName>
</protein>
<evidence type="ECO:0000256" key="8">
    <source>
        <dbReference type="SAM" id="MobiDB-lite"/>
    </source>
</evidence>
<dbReference type="eggNOG" id="KOG1970">
    <property type="taxonomic scope" value="Eukaryota"/>
</dbReference>
<reference evidence="12" key="1">
    <citation type="submission" date="2010-07" db="EMBL/GenBank/DDBJ databases">
        <title>The genome sequence of Gaeumannomyces graminis var. tritici strain R3-111a-1.</title>
        <authorList>
            <consortium name="The Broad Institute Genome Sequencing Platform"/>
            <person name="Ma L.-J."/>
            <person name="Dead R."/>
            <person name="Young S."/>
            <person name="Zeng Q."/>
            <person name="Koehrsen M."/>
            <person name="Alvarado L."/>
            <person name="Berlin A."/>
            <person name="Chapman S.B."/>
            <person name="Chen Z."/>
            <person name="Freedman E."/>
            <person name="Gellesch M."/>
            <person name="Goldberg J."/>
            <person name="Griggs A."/>
            <person name="Gujja S."/>
            <person name="Heilman E.R."/>
            <person name="Heiman D."/>
            <person name="Hepburn T."/>
            <person name="Howarth C."/>
            <person name="Jen D."/>
            <person name="Larson L."/>
            <person name="Mehta T."/>
            <person name="Neiman D."/>
            <person name="Pearson M."/>
            <person name="Roberts A."/>
            <person name="Saif S."/>
            <person name="Shea T."/>
            <person name="Shenoy N."/>
            <person name="Sisk P."/>
            <person name="Stolte C."/>
            <person name="Sykes S."/>
            <person name="Walk T."/>
            <person name="White J."/>
            <person name="Yandava C."/>
            <person name="Haas B."/>
            <person name="Nusbaum C."/>
            <person name="Birren B."/>
        </authorList>
    </citation>
    <scope>NUCLEOTIDE SEQUENCE [LARGE SCALE GENOMIC DNA]</scope>
    <source>
        <strain evidence="12">R3-111a-1</strain>
    </source>
</reference>
<dbReference type="InterPro" id="IPR027417">
    <property type="entry name" value="P-loop_NTPase"/>
</dbReference>
<evidence type="ECO:0000256" key="2">
    <source>
        <dbReference type="ARBA" id="ARBA00006168"/>
    </source>
</evidence>
<keyword evidence="7" id="KW-0131">Cell cycle</keyword>
<dbReference type="InterPro" id="IPR057927">
    <property type="entry name" value="RAD24-like_helical"/>
</dbReference>
<reference evidence="11" key="4">
    <citation type="journal article" date="2015" name="G3 (Bethesda)">
        <title>Genome sequences of three phytopathogenic species of the Magnaporthaceae family of fungi.</title>
        <authorList>
            <person name="Okagaki L.H."/>
            <person name="Nunes C.C."/>
            <person name="Sailsbery J."/>
            <person name="Clay B."/>
            <person name="Brown D."/>
            <person name="John T."/>
            <person name="Oh Y."/>
            <person name="Young N."/>
            <person name="Fitzgerald M."/>
            <person name="Haas B.J."/>
            <person name="Zeng Q."/>
            <person name="Young S."/>
            <person name="Adiconis X."/>
            <person name="Fan L."/>
            <person name="Levin J.Z."/>
            <person name="Mitchell T.K."/>
            <person name="Okubara P.A."/>
            <person name="Farman M.L."/>
            <person name="Kohn L.M."/>
            <person name="Birren B."/>
            <person name="Ma L.-J."/>
            <person name="Dean R.A."/>
        </authorList>
    </citation>
    <scope>NUCLEOTIDE SEQUENCE</scope>
    <source>
        <strain evidence="11">R3-111a-1</strain>
    </source>
</reference>
<proteinExistence type="inferred from homology"/>
<evidence type="ECO:0000256" key="6">
    <source>
        <dbReference type="ARBA" id="ARBA00023242"/>
    </source>
</evidence>
<dbReference type="GO" id="GO:0005524">
    <property type="term" value="F:ATP binding"/>
    <property type="evidence" value="ECO:0007669"/>
    <property type="project" value="UniProtKB-KW"/>
</dbReference>
<dbReference type="VEuPathDB" id="FungiDB:GGTG_02003"/>
<keyword evidence="6" id="KW-0539">Nucleus</keyword>
<dbReference type="HOGENOM" id="CLU_006397_1_0_1"/>
<evidence type="ECO:0000313" key="10">
    <source>
        <dbReference type="EMBL" id="EJT82029.1"/>
    </source>
</evidence>
<dbReference type="Gene3D" id="3.40.50.300">
    <property type="entry name" value="P-loop containing nucleotide triphosphate hydrolases"/>
    <property type="match status" value="1"/>
</dbReference>
<dbReference type="InterPro" id="IPR004582">
    <property type="entry name" value="Checkpoint_prot_Rad17_Rad24"/>
</dbReference>
<reference evidence="10" key="3">
    <citation type="submission" date="2010-09" db="EMBL/GenBank/DDBJ databases">
        <title>Annotation of Gaeumannomyces graminis var. tritici R3-111a-1.</title>
        <authorList>
            <consortium name="The Broad Institute Genome Sequencing Platform"/>
            <person name="Ma L.-J."/>
            <person name="Dead R."/>
            <person name="Young S.K."/>
            <person name="Zeng Q."/>
            <person name="Gargeya S."/>
            <person name="Fitzgerald M."/>
            <person name="Haas B."/>
            <person name="Abouelleil A."/>
            <person name="Alvarado L."/>
            <person name="Arachchi H.M."/>
            <person name="Berlin A."/>
            <person name="Brown A."/>
            <person name="Chapman S.B."/>
            <person name="Chen Z."/>
            <person name="Dunbar C."/>
            <person name="Freedman E."/>
            <person name="Gearin G."/>
            <person name="Gellesch M."/>
            <person name="Goldberg J."/>
            <person name="Griggs A."/>
            <person name="Gujja S."/>
            <person name="Heiman D."/>
            <person name="Howarth C."/>
            <person name="Larson L."/>
            <person name="Lui A."/>
            <person name="MacDonald P.J.P."/>
            <person name="Mehta T."/>
            <person name="Montmayeur A."/>
            <person name="Murphy C."/>
            <person name="Neiman D."/>
            <person name="Pearson M."/>
            <person name="Priest M."/>
            <person name="Roberts A."/>
            <person name="Saif S."/>
            <person name="Shea T."/>
            <person name="Shenoy N."/>
            <person name="Sisk P."/>
            <person name="Stolte C."/>
            <person name="Sykes S."/>
            <person name="Yandava C."/>
            <person name="Wortman J."/>
            <person name="Nusbaum C."/>
            <person name="Birren B."/>
        </authorList>
    </citation>
    <scope>NUCLEOTIDE SEQUENCE</scope>
    <source>
        <strain evidence="10">R3-111a-1</strain>
    </source>
</reference>
<dbReference type="EMBL" id="GL385395">
    <property type="protein sequence ID" value="EJT82029.1"/>
    <property type="molecule type" value="Genomic_DNA"/>
</dbReference>
<evidence type="ECO:0000256" key="7">
    <source>
        <dbReference type="ARBA" id="ARBA00023306"/>
    </source>
</evidence>
<feature type="compositionally biased region" description="Low complexity" evidence="8">
    <location>
        <begin position="205"/>
        <end position="218"/>
    </location>
</feature>
<keyword evidence="12" id="KW-1185">Reference proteome</keyword>
<gene>
    <name evidence="11" type="primary">20342461</name>
    <name evidence="10" type="ORF">GGTG_02003</name>
</gene>
<evidence type="ECO:0000256" key="4">
    <source>
        <dbReference type="ARBA" id="ARBA00022763"/>
    </source>
</evidence>